<evidence type="ECO:0000313" key="3">
    <source>
        <dbReference type="EMBL" id="ELY62616.1"/>
    </source>
</evidence>
<dbReference type="PATRIC" id="fig|1227498.3.peg.1563"/>
<feature type="region of interest" description="Disordered" evidence="1">
    <location>
        <begin position="51"/>
        <end position="73"/>
    </location>
</feature>
<dbReference type="AlphaFoldDB" id="L9XMJ4"/>
<accession>L9XMJ4</accession>
<evidence type="ECO:0000313" key="4">
    <source>
        <dbReference type="Proteomes" id="UP000011531"/>
    </source>
</evidence>
<gene>
    <name evidence="3" type="ORF">C492_07755</name>
</gene>
<comment type="caution">
    <text evidence="3">The sequence shown here is derived from an EMBL/GenBank/DDBJ whole genome shotgun (WGS) entry which is preliminary data.</text>
</comment>
<dbReference type="Proteomes" id="UP000011531">
    <property type="component" value="Unassembled WGS sequence"/>
</dbReference>
<dbReference type="InterPro" id="IPR048970">
    <property type="entry name" value="OB_Ssb-like"/>
</dbReference>
<dbReference type="SUPFAM" id="SSF50249">
    <property type="entry name" value="Nucleic acid-binding proteins"/>
    <property type="match status" value="1"/>
</dbReference>
<dbReference type="STRING" id="1227498.C492_07755"/>
<dbReference type="OrthoDB" id="170249at2157"/>
<dbReference type="EMBL" id="AOIA01000056">
    <property type="protein sequence ID" value="ELY62616.1"/>
    <property type="molecule type" value="Genomic_DNA"/>
</dbReference>
<protein>
    <recommendedName>
        <fullName evidence="2">Single-stranded DNA binding protein Ssb-like OB fold domain-containing protein</fullName>
    </recommendedName>
</protein>
<feature type="region of interest" description="Disordered" evidence="1">
    <location>
        <begin position="1"/>
        <end position="30"/>
    </location>
</feature>
<feature type="domain" description="Single-stranded DNA binding protein Ssb-like OB fold" evidence="2">
    <location>
        <begin position="222"/>
        <end position="275"/>
    </location>
</feature>
<evidence type="ECO:0000259" key="2">
    <source>
        <dbReference type="Pfam" id="PF21473"/>
    </source>
</evidence>
<proteinExistence type="predicted"/>
<dbReference type="InterPro" id="IPR012340">
    <property type="entry name" value="NA-bd_OB-fold"/>
</dbReference>
<feature type="compositionally biased region" description="Low complexity" evidence="1">
    <location>
        <begin position="1"/>
        <end position="10"/>
    </location>
</feature>
<dbReference type="Gene3D" id="2.40.50.140">
    <property type="entry name" value="Nucleic acid-binding proteins"/>
    <property type="match status" value="1"/>
</dbReference>
<reference evidence="3 4" key="1">
    <citation type="journal article" date="2014" name="PLoS Genet.">
        <title>Phylogenetically driven sequencing of extremely halophilic archaea reveals strategies for static and dynamic osmo-response.</title>
        <authorList>
            <person name="Becker E.A."/>
            <person name="Seitzer P.M."/>
            <person name="Tritt A."/>
            <person name="Larsen D."/>
            <person name="Krusor M."/>
            <person name="Yao A.I."/>
            <person name="Wu D."/>
            <person name="Madern D."/>
            <person name="Eisen J.A."/>
            <person name="Darling A.E."/>
            <person name="Facciotti M.T."/>
        </authorList>
    </citation>
    <scope>NUCLEOTIDE SEQUENCE [LARGE SCALE GENOMIC DNA]</scope>
    <source>
        <strain evidence="3 4">DSM 18795</strain>
    </source>
</reference>
<dbReference type="Pfam" id="PF21473">
    <property type="entry name" value="OB_Ssb-like"/>
    <property type="match status" value="1"/>
</dbReference>
<organism evidence="3 4">
    <name type="scientific">Natronococcus jeotgali DSM 18795</name>
    <dbReference type="NCBI Taxonomy" id="1227498"/>
    <lineage>
        <taxon>Archaea</taxon>
        <taxon>Methanobacteriati</taxon>
        <taxon>Methanobacteriota</taxon>
        <taxon>Stenosarchaea group</taxon>
        <taxon>Halobacteria</taxon>
        <taxon>Halobacteriales</taxon>
        <taxon>Natrialbaceae</taxon>
        <taxon>Natronococcus</taxon>
    </lineage>
</organism>
<feature type="compositionally biased region" description="Basic and acidic residues" evidence="1">
    <location>
        <begin position="18"/>
        <end position="27"/>
    </location>
</feature>
<feature type="compositionally biased region" description="Basic and acidic residues" evidence="1">
    <location>
        <begin position="51"/>
        <end position="68"/>
    </location>
</feature>
<evidence type="ECO:0000256" key="1">
    <source>
        <dbReference type="SAM" id="MobiDB-lite"/>
    </source>
</evidence>
<name>L9XMJ4_9EURY</name>
<dbReference type="CDD" id="cd04491">
    <property type="entry name" value="SoSSB_OBF"/>
    <property type="match status" value="1"/>
</dbReference>
<keyword evidence="4" id="KW-1185">Reference proteome</keyword>
<sequence length="285" mass="32249">MSSTNSSSKEVSVDEQADEQKGGRAVDEDGFEVVDETPEFEASVDQEVHTKVETEHPETVVGREENEYGHLPLAQEEEIRAREEELERISAKAAFGQQDGREERTREVVVEQRRVRRVERVDPRSELEQAEVAEVNTQAMRITESVRGGPSRAAVSRGLAEKIEKGKSMIDATLEQMDEVKAEAGTIVDIADVPEVETGEVDVEGEIIELWEPSTPSIQQVGLIADDTEKIKFTVWKNSYQTKVSEGETVRLRNVKKNWHNECCNLAVTGWSRIEFPKRGQWWNR</sequence>